<proteinExistence type="predicted"/>
<protein>
    <submittedName>
        <fullName evidence="1">Uncharacterized protein</fullName>
    </submittedName>
</protein>
<gene>
    <name evidence="1" type="ORF">HELGO_WM73229</name>
</gene>
<accession>A0A6S6RWH0</accession>
<feature type="non-terminal residue" evidence="1">
    <location>
        <position position="32"/>
    </location>
</feature>
<reference evidence="1" key="1">
    <citation type="submission" date="2020-01" db="EMBL/GenBank/DDBJ databases">
        <authorList>
            <person name="Meier V. D."/>
            <person name="Meier V D."/>
        </authorList>
    </citation>
    <scope>NUCLEOTIDE SEQUENCE</scope>
    <source>
        <strain evidence="1">HLG_WM_MAG_01</strain>
    </source>
</reference>
<dbReference type="EMBL" id="CACVAS010000013">
    <property type="protein sequence ID" value="CAA6800306.1"/>
    <property type="molecule type" value="Genomic_DNA"/>
</dbReference>
<evidence type="ECO:0000313" key="1">
    <source>
        <dbReference type="EMBL" id="CAA6800306.1"/>
    </source>
</evidence>
<dbReference type="AlphaFoldDB" id="A0A6S6RWH0"/>
<organism evidence="1">
    <name type="scientific">uncultured Sulfurovum sp</name>
    <dbReference type="NCBI Taxonomy" id="269237"/>
    <lineage>
        <taxon>Bacteria</taxon>
        <taxon>Pseudomonadati</taxon>
        <taxon>Campylobacterota</taxon>
        <taxon>Epsilonproteobacteria</taxon>
        <taxon>Campylobacterales</taxon>
        <taxon>Sulfurovaceae</taxon>
        <taxon>Sulfurovum</taxon>
        <taxon>environmental samples</taxon>
    </lineage>
</organism>
<sequence>MKNKFIDLAIVTVFNPANTIVNNIKSYVNHVT</sequence>
<name>A0A6S6RWH0_9BACT</name>